<dbReference type="InterPro" id="IPR006015">
    <property type="entry name" value="Universal_stress_UspA"/>
</dbReference>
<dbReference type="Pfam" id="PF00582">
    <property type="entry name" value="Usp"/>
    <property type="match status" value="1"/>
</dbReference>
<dbReference type="OrthoDB" id="9804721at2"/>
<evidence type="ECO:0000256" key="1">
    <source>
        <dbReference type="ARBA" id="ARBA00008791"/>
    </source>
</evidence>
<dbReference type="KEGG" id="msl:Msil_1452"/>
<dbReference type="RefSeq" id="WP_012590485.1">
    <property type="nucleotide sequence ID" value="NC_011666.1"/>
</dbReference>
<dbReference type="PANTHER" id="PTHR46268">
    <property type="entry name" value="STRESS RESPONSE PROTEIN NHAX"/>
    <property type="match status" value="1"/>
</dbReference>
<dbReference type="Proteomes" id="UP000002257">
    <property type="component" value="Chromosome"/>
</dbReference>
<organism evidence="3 4">
    <name type="scientific">Methylocella silvestris (strain DSM 15510 / CIP 108128 / LMG 27833 / NCIMB 13906 / BL2)</name>
    <dbReference type="NCBI Taxonomy" id="395965"/>
    <lineage>
        <taxon>Bacteria</taxon>
        <taxon>Pseudomonadati</taxon>
        <taxon>Pseudomonadota</taxon>
        <taxon>Alphaproteobacteria</taxon>
        <taxon>Hyphomicrobiales</taxon>
        <taxon>Beijerinckiaceae</taxon>
        <taxon>Methylocella</taxon>
    </lineage>
</organism>
<dbReference type="PRINTS" id="PR01438">
    <property type="entry name" value="UNVRSLSTRESS"/>
</dbReference>
<reference evidence="3 4" key="1">
    <citation type="journal article" date="2010" name="J. Bacteriol.">
        <title>Complete genome sequence of the aerobic facultative methanotroph Methylocella silvestris BL2.</title>
        <authorList>
            <person name="Chen Y."/>
            <person name="Crombie A."/>
            <person name="Rahman M.T."/>
            <person name="Dedysh S.N."/>
            <person name="Liesack W."/>
            <person name="Stott M.B."/>
            <person name="Alam M."/>
            <person name="Theisen A.R."/>
            <person name="Murrell J.C."/>
            <person name="Dunfield P.F."/>
        </authorList>
    </citation>
    <scope>NUCLEOTIDE SEQUENCE [LARGE SCALE GENOMIC DNA]</scope>
    <source>
        <strain evidence="4">DSM 15510 / CIP 108128 / LMG 27833 / NCIMB 13906 / BL2</strain>
    </source>
</reference>
<dbReference type="HOGENOM" id="CLU_049301_5_2_5"/>
<dbReference type="STRING" id="395965.Msil_1452"/>
<dbReference type="Gene3D" id="3.40.50.12370">
    <property type="match status" value="1"/>
</dbReference>
<dbReference type="InterPro" id="IPR006016">
    <property type="entry name" value="UspA"/>
</dbReference>
<keyword evidence="4" id="KW-1185">Reference proteome</keyword>
<gene>
    <name evidence="3" type="ordered locus">Msil_1452</name>
</gene>
<protein>
    <submittedName>
        <fullName evidence="3">UspA domain protein</fullName>
    </submittedName>
</protein>
<comment type="similarity">
    <text evidence="1">Belongs to the universal stress protein A family.</text>
</comment>
<proteinExistence type="inferred from homology"/>
<feature type="domain" description="UspA" evidence="2">
    <location>
        <begin position="191"/>
        <end position="282"/>
    </location>
</feature>
<evidence type="ECO:0000313" key="4">
    <source>
        <dbReference type="Proteomes" id="UP000002257"/>
    </source>
</evidence>
<accession>B8EST0</accession>
<dbReference type="EMBL" id="CP001280">
    <property type="protein sequence ID" value="ACK50415.1"/>
    <property type="molecule type" value="Genomic_DNA"/>
</dbReference>
<dbReference type="PANTHER" id="PTHR46268:SF15">
    <property type="entry name" value="UNIVERSAL STRESS PROTEIN HP_0031"/>
    <property type="match status" value="1"/>
</dbReference>
<evidence type="ECO:0000259" key="2">
    <source>
        <dbReference type="Pfam" id="PF00582"/>
    </source>
</evidence>
<sequence>MQIKTITVFLDASPSGEMRLGHAAALAQRYAAHLVGAHVIFAGVTDPPSLSYARGSKAIAEELAYERRRDRAAEEAAARVGERFRAFCAGLDVSGEFRAIGRGQTAEEAVLNSLHSDLVVVGHPEPNGLPDDMSPERILLASGTPLLVVPNDWKGRTIGDHVLIGWNATREARRAVADAMTFLIAAKSVTVLVIDPPRHPHGEEPGADIALHLARHGARVDVKQATSDDASTAEFILRYAERNASDLLVVGAYSHARLKELLLGGVTRTLLAQTPVPVLISR</sequence>
<name>B8EST0_METSB</name>
<evidence type="ECO:0000313" key="3">
    <source>
        <dbReference type="EMBL" id="ACK50415.1"/>
    </source>
</evidence>
<dbReference type="CDD" id="cd00293">
    <property type="entry name" value="USP-like"/>
    <property type="match status" value="1"/>
</dbReference>
<dbReference type="SUPFAM" id="SSF52402">
    <property type="entry name" value="Adenine nucleotide alpha hydrolases-like"/>
    <property type="match status" value="2"/>
</dbReference>
<dbReference type="AlphaFoldDB" id="B8EST0"/>
<dbReference type="eggNOG" id="COG0589">
    <property type="taxonomic scope" value="Bacteria"/>
</dbReference>